<evidence type="ECO:0000313" key="2">
    <source>
        <dbReference type="Proteomes" id="UP000034588"/>
    </source>
</evidence>
<organism evidence="1 2">
    <name type="scientific">Candidatus Gottesmanbacteria bacterium GW2011_GWB1_49_7</name>
    <dbReference type="NCBI Taxonomy" id="1618448"/>
    <lineage>
        <taxon>Bacteria</taxon>
        <taxon>Candidatus Gottesmaniibacteriota</taxon>
    </lineage>
</organism>
<proteinExistence type="predicted"/>
<gene>
    <name evidence="1" type="ORF">UY48_C0002G0035</name>
</gene>
<accession>A0A0G1Z3H5</accession>
<reference evidence="1 2" key="1">
    <citation type="journal article" date="2015" name="Nature">
        <title>rRNA introns, odd ribosomes, and small enigmatic genomes across a large radiation of phyla.</title>
        <authorList>
            <person name="Brown C.T."/>
            <person name="Hug L.A."/>
            <person name="Thomas B.C."/>
            <person name="Sharon I."/>
            <person name="Castelle C.J."/>
            <person name="Singh A."/>
            <person name="Wilkins M.J."/>
            <person name="Williams K.H."/>
            <person name="Banfield J.F."/>
        </authorList>
    </citation>
    <scope>NUCLEOTIDE SEQUENCE [LARGE SCALE GENOMIC DNA]</scope>
</reference>
<sequence length="167" mass="19182">MPAFIKTAKDEAAWAEAKAAVRKQYPDLSEDDDRFWRLVNAIYQKMAGKVAKALSATQQADFDRETQAIREHAKTAVAKRRHKFQRAKWTHPNGHPRCRICGDEQPVGGYCEPEPQPVKKAVWGFRVNRAALTPQRLWGWTLRKSAARKERFPQEIVEASQEARERG</sequence>
<dbReference type="AlphaFoldDB" id="A0A0G1Z3H5"/>
<dbReference type="Proteomes" id="UP000034588">
    <property type="component" value="Unassembled WGS sequence"/>
</dbReference>
<protein>
    <submittedName>
        <fullName evidence="1">Uncharacterized protein</fullName>
    </submittedName>
</protein>
<dbReference type="EMBL" id="LCQD01000002">
    <property type="protein sequence ID" value="KKW13344.1"/>
    <property type="molecule type" value="Genomic_DNA"/>
</dbReference>
<evidence type="ECO:0000313" key="1">
    <source>
        <dbReference type="EMBL" id="KKW13344.1"/>
    </source>
</evidence>
<name>A0A0G1Z3H5_9BACT</name>
<comment type="caution">
    <text evidence="1">The sequence shown here is derived from an EMBL/GenBank/DDBJ whole genome shotgun (WGS) entry which is preliminary data.</text>
</comment>